<dbReference type="PANTHER" id="PTHR28298:SF1">
    <property type="entry name" value="EISOSOME PROTEIN 1"/>
    <property type="match status" value="1"/>
</dbReference>
<dbReference type="Pfam" id="PF12757">
    <property type="entry name" value="Eisosome1"/>
    <property type="match status" value="1"/>
</dbReference>
<feature type="compositionally biased region" description="Polar residues" evidence="1">
    <location>
        <begin position="667"/>
        <end position="683"/>
    </location>
</feature>
<protein>
    <recommendedName>
        <fullName evidence="4">Eisosome protein 1</fullName>
    </recommendedName>
</protein>
<dbReference type="PANTHER" id="PTHR28298">
    <property type="entry name" value="EISOSOME PROTEIN 1"/>
    <property type="match status" value="1"/>
</dbReference>
<feature type="region of interest" description="Disordered" evidence="1">
    <location>
        <begin position="505"/>
        <end position="640"/>
    </location>
</feature>
<evidence type="ECO:0000313" key="3">
    <source>
        <dbReference type="Proteomes" id="UP001303473"/>
    </source>
</evidence>
<feature type="compositionally biased region" description="Low complexity" evidence="1">
    <location>
        <begin position="755"/>
        <end position="769"/>
    </location>
</feature>
<proteinExistence type="predicted"/>
<evidence type="ECO:0000313" key="2">
    <source>
        <dbReference type="EMBL" id="KAK3944158.1"/>
    </source>
</evidence>
<sequence length="877" mass="95391">MASTALTQTKLPSDPRGDVALNLIPPNHSGRLKYANAQDLPSFPSVGLKSNGAAASAAASLGWANKKSFEHWKPDNSDSAYTAAALAKDYKMAPAWEPERSTAGSKAAILAAGSAQRHQRDHSSSQPTAWGNSAASLAFKAGKTQSPAPATDTQALNRQGSLHAAKGAMAGLRPRARSSPQQPQRNLYPDQANAASNALSAATIAHRPSRSTNIPIDEAGAIPYTTMNRLMFTSHPPVKPEVDEKQRADVLHASAVAMAKRMYNQQQNMINNAKLARSSSISRHGASAASTTSAGEEESPSPVGYGGSTLQEAAYRLAQQRLAKLHEEHQANRTLQDYYGSAAPQQQGRIGTIRGKLTRRRSSSDGDLMEDQKRSRQIRQQMSMFNTKLSEVDEQKRTRDREALLAAAQRNVKAQLQSMDERMYAETGRVAPSLKSDWDAKAHAAAQARYDAATRHDEHEKIDIGGGKLMDREAVDEIAAKRVQPLLDEINAKAGRERERKALQKLEEEKQKEEAEKEKIREKEIADIHRKVKEKEKEEEKHRKAELKEIEKHRKEEEKAAKAEQKRLSKEEKHQHKLEEKHCHKEEKHKSKEAAVLPPPGEVAAESRREGENQEQQHQESTTREPAATEPEQTSSPGVGAKVLGATALAISFPKVKRVAKQKHIKSSSMCSTSAQLEKSPTSDGEAGGGTSPTNKLSSWLKTRFRPRAKSSGAATAADAETDRGDASSGGANNANARKGFIGGAALAKVHDKNNSTPSIDNNNNNRNASMREVAMAGRQNNDGPNDEVVGESSNNATTARATDHTTAAAAAAAEREPSIADTVSSMSSYERFMDARNELERPLTPPRVLKEPSGSIGRGSRESRFSENFDVSENLE</sequence>
<feature type="compositionally biased region" description="Basic and acidic residues" evidence="1">
    <location>
        <begin position="832"/>
        <end position="842"/>
    </location>
</feature>
<dbReference type="Proteomes" id="UP001303473">
    <property type="component" value="Unassembled WGS sequence"/>
</dbReference>
<name>A0AAN6NG17_9PEZI</name>
<comment type="caution">
    <text evidence="2">The sequence shown here is derived from an EMBL/GenBank/DDBJ whole genome shotgun (WGS) entry which is preliminary data.</text>
</comment>
<keyword evidence="3" id="KW-1185">Reference proteome</keyword>
<dbReference type="AlphaFoldDB" id="A0AAN6NG17"/>
<evidence type="ECO:0008006" key="4">
    <source>
        <dbReference type="Google" id="ProtNLM"/>
    </source>
</evidence>
<feature type="compositionally biased region" description="Low complexity" evidence="1">
    <location>
        <begin position="727"/>
        <end position="737"/>
    </location>
</feature>
<dbReference type="EMBL" id="MU853761">
    <property type="protein sequence ID" value="KAK3944158.1"/>
    <property type="molecule type" value="Genomic_DNA"/>
</dbReference>
<feature type="region of interest" description="Disordered" evidence="1">
    <location>
        <begin position="277"/>
        <end position="308"/>
    </location>
</feature>
<feature type="compositionally biased region" description="Basic and acidic residues" evidence="1">
    <location>
        <begin position="505"/>
        <end position="593"/>
    </location>
</feature>
<gene>
    <name evidence="2" type="ORF">QBC46DRAFT_375520</name>
</gene>
<dbReference type="GO" id="GO:0070941">
    <property type="term" value="P:eisosome assembly"/>
    <property type="evidence" value="ECO:0007669"/>
    <property type="project" value="TreeGrafter"/>
</dbReference>
<dbReference type="InterPro" id="IPR024527">
    <property type="entry name" value="Eisosome1"/>
</dbReference>
<feature type="compositionally biased region" description="Low complexity" evidence="1">
    <location>
        <begin position="285"/>
        <end position="294"/>
    </location>
</feature>
<accession>A0AAN6NG17</accession>
<feature type="region of interest" description="Disordered" evidence="1">
    <location>
        <begin position="661"/>
        <end position="877"/>
    </location>
</feature>
<feature type="compositionally biased region" description="Low complexity" evidence="1">
    <location>
        <begin position="797"/>
        <end position="813"/>
    </location>
</feature>
<feature type="region of interest" description="Disordered" evidence="1">
    <location>
        <begin position="166"/>
        <end position="188"/>
    </location>
</feature>
<reference evidence="3" key="1">
    <citation type="journal article" date="2023" name="Mol. Phylogenet. Evol.">
        <title>Genome-scale phylogeny and comparative genomics of the fungal order Sordariales.</title>
        <authorList>
            <person name="Hensen N."/>
            <person name="Bonometti L."/>
            <person name="Westerberg I."/>
            <person name="Brannstrom I.O."/>
            <person name="Guillou S."/>
            <person name="Cros-Aarteil S."/>
            <person name="Calhoun S."/>
            <person name="Haridas S."/>
            <person name="Kuo A."/>
            <person name="Mondo S."/>
            <person name="Pangilinan J."/>
            <person name="Riley R."/>
            <person name="LaButti K."/>
            <person name="Andreopoulos B."/>
            <person name="Lipzen A."/>
            <person name="Chen C."/>
            <person name="Yan M."/>
            <person name="Daum C."/>
            <person name="Ng V."/>
            <person name="Clum A."/>
            <person name="Steindorff A."/>
            <person name="Ohm R.A."/>
            <person name="Martin F."/>
            <person name="Silar P."/>
            <person name="Natvig D.O."/>
            <person name="Lalanne C."/>
            <person name="Gautier V."/>
            <person name="Ament-Velasquez S.L."/>
            <person name="Kruys A."/>
            <person name="Hutchinson M.I."/>
            <person name="Powell A.J."/>
            <person name="Barry K."/>
            <person name="Miller A.N."/>
            <person name="Grigoriev I.V."/>
            <person name="Debuchy R."/>
            <person name="Gladieux P."/>
            <person name="Hiltunen Thoren M."/>
            <person name="Johannesson H."/>
        </authorList>
    </citation>
    <scope>NUCLEOTIDE SEQUENCE [LARGE SCALE GENOMIC DNA]</scope>
    <source>
        <strain evidence="3">CBS 340.73</strain>
    </source>
</reference>
<organism evidence="2 3">
    <name type="scientific">Diplogelasinospora grovesii</name>
    <dbReference type="NCBI Taxonomy" id="303347"/>
    <lineage>
        <taxon>Eukaryota</taxon>
        <taxon>Fungi</taxon>
        <taxon>Dikarya</taxon>
        <taxon>Ascomycota</taxon>
        <taxon>Pezizomycotina</taxon>
        <taxon>Sordariomycetes</taxon>
        <taxon>Sordariomycetidae</taxon>
        <taxon>Sordariales</taxon>
        <taxon>Diplogelasinosporaceae</taxon>
        <taxon>Diplogelasinospora</taxon>
    </lineage>
</organism>
<feature type="compositionally biased region" description="Polar residues" evidence="1">
    <location>
        <begin position="692"/>
        <end position="701"/>
    </location>
</feature>
<feature type="compositionally biased region" description="Basic and acidic residues" evidence="1">
    <location>
        <begin position="605"/>
        <end position="623"/>
    </location>
</feature>
<evidence type="ECO:0000256" key="1">
    <source>
        <dbReference type="SAM" id="MobiDB-lite"/>
    </source>
</evidence>
<feature type="compositionally biased region" description="Low complexity" evidence="1">
    <location>
        <begin position="710"/>
        <end position="719"/>
    </location>
</feature>
<feature type="region of interest" description="Disordered" evidence="1">
    <location>
        <begin position="104"/>
        <end position="130"/>
    </location>
</feature>